<reference evidence="5" key="1">
    <citation type="journal article" date="2012" name="MBio">
        <title>Comparative genome analysis of Trichophyton rubrum and related dermatophytes reveals candidate genes involved in infection.</title>
        <authorList>
            <person name="Martinez D.A."/>
            <person name="Oliver B.G."/>
            <person name="Graeser Y."/>
            <person name="Goldberg J.M."/>
            <person name="Li W."/>
            <person name="Martinez-Rossi N.M."/>
            <person name="Monod M."/>
            <person name="Shelest E."/>
            <person name="Barton R.C."/>
            <person name="Birch E."/>
            <person name="Brakhage A.A."/>
            <person name="Chen Z."/>
            <person name="Gurr S.J."/>
            <person name="Heiman D."/>
            <person name="Heitman J."/>
            <person name="Kosti I."/>
            <person name="Rossi A."/>
            <person name="Saif S."/>
            <person name="Samalova M."/>
            <person name="Saunders C.W."/>
            <person name="Shea T."/>
            <person name="Summerbell R.C."/>
            <person name="Xu J."/>
            <person name="Young S."/>
            <person name="Zeng Q."/>
            <person name="Birren B.W."/>
            <person name="Cuomo C.A."/>
            <person name="White T.C."/>
        </authorList>
    </citation>
    <scope>NUCLEOTIDE SEQUENCE [LARGE SCALE GENOMIC DNA]</scope>
    <source>
        <strain evidence="5">ATCC MYA-4605 / CBS 113480</strain>
    </source>
</reference>
<keyword evidence="2" id="KW-0521">NADP</keyword>
<evidence type="ECO:0008006" key="6">
    <source>
        <dbReference type="Google" id="ProtNLM"/>
    </source>
</evidence>
<dbReference type="InterPro" id="IPR051609">
    <property type="entry name" value="NmrA/Isoflavone_reductase-like"/>
</dbReference>
<dbReference type="VEuPathDB" id="FungiDB:MCYG_06681"/>
<evidence type="ECO:0000313" key="5">
    <source>
        <dbReference type="Proteomes" id="UP000002035"/>
    </source>
</evidence>
<dbReference type="Gene3D" id="3.40.50.720">
    <property type="entry name" value="NAD(P)-binding Rossmann-like Domain"/>
    <property type="match status" value="1"/>
</dbReference>
<dbReference type="PANTHER" id="PTHR47706:SF4">
    <property type="entry name" value="NMRA-LIKE DOMAIN-CONTAINING PROTEIN"/>
    <property type="match status" value="1"/>
</dbReference>
<proteinExistence type="inferred from homology"/>
<dbReference type="OrthoDB" id="419598at2759"/>
<comment type="similarity">
    <text evidence="1">Belongs to the NmrA-type oxidoreductase family. Isoflavone reductase subfamily.</text>
</comment>
<gene>
    <name evidence="4" type="ORF">MCYG_06681</name>
</gene>
<dbReference type="eggNOG" id="ENOG502SJZF">
    <property type="taxonomic scope" value="Eukaryota"/>
</dbReference>
<evidence type="ECO:0000313" key="4">
    <source>
        <dbReference type="EMBL" id="EEQ33862.1"/>
    </source>
</evidence>
<name>C5FVC8_ARTOC</name>
<dbReference type="OMA" id="MARYICD"/>
<dbReference type="PANTHER" id="PTHR47706">
    <property type="entry name" value="NMRA-LIKE FAMILY PROTEIN"/>
    <property type="match status" value="1"/>
</dbReference>
<organism evidence="4 5">
    <name type="scientific">Arthroderma otae (strain ATCC MYA-4605 / CBS 113480)</name>
    <name type="common">Microsporum canis</name>
    <dbReference type="NCBI Taxonomy" id="554155"/>
    <lineage>
        <taxon>Eukaryota</taxon>
        <taxon>Fungi</taxon>
        <taxon>Dikarya</taxon>
        <taxon>Ascomycota</taxon>
        <taxon>Pezizomycotina</taxon>
        <taxon>Eurotiomycetes</taxon>
        <taxon>Eurotiomycetidae</taxon>
        <taxon>Onygenales</taxon>
        <taxon>Arthrodermataceae</taxon>
        <taxon>Microsporum</taxon>
    </lineage>
</organism>
<dbReference type="RefSeq" id="XP_002844717.1">
    <property type="nucleotide sequence ID" value="XM_002844671.1"/>
</dbReference>
<dbReference type="AlphaFoldDB" id="C5FVC8"/>
<keyword evidence="3" id="KW-0560">Oxidoreductase</keyword>
<sequence>MRVVIAGNGDLARYICEEFTSVGHELVILTRSHNPQLERPGAHSVYHRLYSGIPGGPPTLSAESEMQTFHTLRVCRGYRGLSGPAAFYSRPREPIRKLLREQTDLEWTLVSVSWLADYVVSAKNRYIKEIGVACPINLADGSMVIPGTGNEPVDFAWARDIAKALEKLVIAPAWEPYTFTSGEQSSWNEVARIIRDKYRPDLKVRYLSLGNIVETVRTTKDDDAVVLAEHQLLSASHACSLPQDKVQAQRPKYFPGIYFRTLRDGLAELDRDAGIIA</sequence>
<dbReference type="Proteomes" id="UP000002035">
    <property type="component" value="Unassembled WGS sequence"/>
</dbReference>
<evidence type="ECO:0000256" key="1">
    <source>
        <dbReference type="ARBA" id="ARBA00005725"/>
    </source>
</evidence>
<accession>C5FVC8</accession>
<dbReference type="HOGENOM" id="CLU_044876_5_0_1"/>
<dbReference type="GO" id="GO:0016491">
    <property type="term" value="F:oxidoreductase activity"/>
    <property type="evidence" value="ECO:0007669"/>
    <property type="project" value="UniProtKB-KW"/>
</dbReference>
<dbReference type="InterPro" id="IPR036291">
    <property type="entry name" value="NAD(P)-bd_dom_sf"/>
</dbReference>
<dbReference type="GeneID" id="9227115"/>
<keyword evidence="5" id="KW-1185">Reference proteome</keyword>
<evidence type="ECO:0000256" key="2">
    <source>
        <dbReference type="ARBA" id="ARBA00022857"/>
    </source>
</evidence>
<dbReference type="SUPFAM" id="SSF51735">
    <property type="entry name" value="NAD(P)-binding Rossmann-fold domains"/>
    <property type="match status" value="1"/>
</dbReference>
<evidence type="ECO:0000256" key="3">
    <source>
        <dbReference type="ARBA" id="ARBA00023002"/>
    </source>
</evidence>
<dbReference type="EMBL" id="DS995706">
    <property type="protein sequence ID" value="EEQ33862.1"/>
    <property type="molecule type" value="Genomic_DNA"/>
</dbReference>
<protein>
    <recommendedName>
        <fullName evidence="6">NAD(P)-binding domain-containing protein</fullName>
    </recommendedName>
</protein>